<keyword evidence="1" id="KW-0805">Transcription regulation</keyword>
<dbReference type="PANTHER" id="PTHR43537">
    <property type="entry name" value="TRANSCRIPTIONAL REGULATOR, GNTR FAMILY"/>
    <property type="match status" value="1"/>
</dbReference>
<gene>
    <name evidence="4" type="primary">ydfH3</name>
    <name evidence="4" type="ORF">SLAV_35750</name>
</gene>
<name>A0A2K8PQD1_STRLA</name>
<dbReference type="AlphaFoldDB" id="A0A2K8PQD1"/>
<dbReference type="KEGG" id="slx:SLAV_35750"/>
<dbReference type="Gene3D" id="1.20.120.530">
    <property type="entry name" value="GntR ligand-binding domain-like"/>
    <property type="match status" value="1"/>
</dbReference>
<dbReference type="Pfam" id="PF07729">
    <property type="entry name" value="FCD"/>
    <property type="match status" value="1"/>
</dbReference>
<protein>
    <submittedName>
        <fullName evidence="4">Putative HTH-type transcriptional regulator YdfH</fullName>
    </submittedName>
</protein>
<dbReference type="CDD" id="cd07377">
    <property type="entry name" value="WHTH_GntR"/>
    <property type="match status" value="1"/>
</dbReference>
<dbReference type="GO" id="GO:0003700">
    <property type="term" value="F:DNA-binding transcription factor activity"/>
    <property type="evidence" value="ECO:0007669"/>
    <property type="project" value="InterPro"/>
</dbReference>
<evidence type="ECO:0000313" key="4">
    <source>
        <dbReference type="EMBL" id="ATZ28919.1"/>
    </source>
</evidence>
<dbReference type="SUPFAM" id="SSF46785">
    <property type="entry name" value="Winged helix' DNA-binding domain"/>
    <property type="match status" value="1"/>
</dbReference>
<keyword evidence="2" id="KW-0238">DNA-binding</keyword>
<dbReference type="PANTHER" id="PTHR43537:SF24">
    <property type="entry name" value="GLUCONATE OPERON TRANSCRIPTIONAL REPRESSOR"/>
    <property type="match status" value="1"/>
</dbReference>
<dbReference type="InterPro" id="IPR000524">
    <property type="entry name" value="Tscrpt_reg_HTH_GntR"/>
</dbReference>
<dbReference type="GO" id="GO:0003677">
    <property type="term" value="F:DNA binding"/>
    <property type="evidence" value="ECO:0007669"/>
    <property type="project" value="UniProtKB-KW"/>
</dbReference>
<dbReference type="PRINTS" id="PR00035">
    <property type="entry name" value="HTHGNTR"/>
</dbReference>
<sequence length="245" mass="26746">MGVAGGGTASGREPAEWGRAPVARTPLSAQAREAVRERIVDRRYPMGSRLVEREVAEELRMSRVPVREALRALVAEGLLELLPHSGVRVRRLERADVRWLYEVWEPLAVQASRLAARAVASALPGEPAGLAALRASLEGAERAATADEGAREVAEHAAFHERIVALSGNPLLARTMEQLDWQLRLLFGLRAEPGHMRAQHADIFRRIAAGDEEAAAASTLLHVRDSRSVALQSLFGDTCLYTKTD</sequence>
<dbReference type="Gene3D" id="1.10.10.10">
    <property type="entry name" value="Winged helix-like DNA-binding domain superfamily/Winged helix DNA-binding domain"/>
    <property type="match status" value="1"/>
</dbReference>
<accession>A0A2K8PQD1</accession>
<evidence type="ECO:0000313" key="5">
    <source>
        <dbReference type="Proteomes" id="UP000231791"/>
    </source>
</evidence>
<dbReference type="InterPro" id="IPR011711">
    <property type="entry name" value="GntR_C"/>
</dbReference>
<dbReference type="InterPro" id="IPR036390">
    <property type="entry name" value="WH_DNA-bd_sf"/>
</dbReference>
<dbReference type="EMBL" id="CP024985">
    <property type="protein sequence ID" value="ATZ28919.1"/>
    <property type="molecule type" value="Genomic_DNA"/>
</dbReference>
<reference evidence="4 5" key="1">
    <citation type="submission" date="2017-11" db="EMBL/GenBank/DDBJ databases">
        <title>Complete genome sequence of Streptomyces lavendulae subsp. lavendulae CCM 3239 (formerly 'Streptomyces aureofaciens CCM 3239'), the producer of the angucycline-type antibiotic auricin.</title>
        <authorList>
            <person name="Busche T."/>
            <person name="Novakova R."/>
            <person name="Al'Dilaimi A."/>
            <person name="Homerova D."/>
            <person name="Feckova L."/>
            <person name="Rezuchova B."/>
            <person name="Mingyar E."/>
            <person name="Csolleiova D."/>
            <person name="Bekeova C."/>
            <person name="Winkler A."/>
            <person name="Sevcikova B."/>
            <person name="Kalinowski J."/>
            <person name="Kormanec J."/>
            <person name="Ruckert C."/>
        </authorList>
    </citation>
    <scope>NUCLEOTIDE SEQUENCE [LARGE SCALE GENOMIC DNA]</scope>
    <source>
        <strain evidence="4 5">CCM 3239</strain>
    </source>
</reference>
<keyword evidence="5" id="KW-1185">Reference proteome</keyword>
<dbReference type="SUPFAM" id="SSF48008">
    <property type="entry name" value="GntR ligand-binding domain-like"/>
    <property type="match status" value="1"/>
</dbReference>
<dbReference type="Proteomes" id="UP000231791">
    <property type="component" value="Chromosome"/>
</dbReference>
<dbReference type="Pfam" id="PF00392">
    <property type="entry name" value="GntR"/>
    <property type="match status" value="1"/>
</dbReference>
<proteinExistence type="predicted"/>
<dbReference type="OrthoDB" id="8664638at2"/>
<keyword evidence="3" id="KW-0804">Transcription</keyword>
<dbReference type="SMART" id="SM00895">
    <property type="entry name" value="FCD"/>
    <property type="match status" value="1"/>
</dbReference>
<organism evidence="4 5">
    <name type="scientific">Streptomyces lavendulae subsp. lavendulae</name>
    <dbReference type="NCBI Taxonomy" id="58340"/>
    <lineage>
        <taxon>Bacteria</taxon>
        <taxon>Bacillati</taxon>
        <taxon>Actinomycetota</taxon>
        <taxon>Actinomycetes</taxon>
        <taxon>Kitasatosporales</taxon>
        <taxon>Streptomycetaceae</taxon>
        <taxon>Streptomyces</taxon>
    </lineage>
</organism>
<dbReference type="InterPro" id="IPR036388">
    <property type="entry name" value="WH-like_DNA-bd_sf"/>
</dbReference>
<dbReference type="InterPro" id="IPR008920">
    <property type="entry name" value="TF_FadR/GntR_C"/>
</dbReference>
<dbReference type="SMART" id="SM00345">
    <property type="entry name" value="HTH_GNTR"/>
    <property type="match status" value="1"/>
</dbReference>
<dbReference type="PROSITE" id="PS50949">
    <property type="entry name" value="HTH_GNTR"/>
    <property type="match status" value="1"/>
</dbReference>
<evidence type="ECO:0000256" key="3">
    <source>
        <dbReference type="ARBA" id="ARBA00023163"/>
    </source>
</evidence>
<evidence type="ECO:0000256" key="1">
    <source>
        <dbReference type="ARBA" id="ARBA00023015"/>
    </source>
</evidence>
<evidence type="ECO:0000256" key="2">
    <source>
        <dbReference type="ARBA" id="ARBA00023125"/>
    </source>
</evidence>